<dbReference type="Proteomes" id="UP001497680">
    <property type="component" value="Unassembled WGS sequence"/>
</dbReference>
<name>A0ACC0D8D0_9PEZI</name>
<gene>
    <name evidence="1" type="ORF">F4821DRAFT_257477</name>
</gene>
<reference evidence="1 2" key="1">
    <citation type="journal article" date="2022" name="New Phytol.">
        <title>Ecological generalism drives hyperdiversity of secondary metabolite gene clusters in xylarialean endophytes.</title>
        <authorList>
            <person name="Franco M.E.E."/>
            <person name="Wisecaver J.H."/>
            <person name="Arnold A.E."/>
            <person name="Ju Y.M."/>
            <person name="Slot J.C."/>
            <person name="Ahrendt S."/>
            <person name="Moore L.P."/>
            <person name="Eastman K.E."/>
            <person name="Scott K."/>
            <person name="Konkel Z."/>
            <person name="Mondo S.J."/>
            <person name="Kuo A."/>
            <person name="Hayes R.D."/>
            <person name="Haridas S."/>
            <person name="Andreopoulos B."/>
            <person name="Riley R."/>
            <person name="LaButti K."/>
            <person name="Pangilinan J."/>
            <person name="Lipzen A."/>
            <person name="Amirebrahimi M."/>
            <person name="Yan J."/>
            <person name="Adam C."/>
            <person name="Keymanesh K."/>
            <person name="Ng V."/>
            <person name="Louie K."/>
            <person name="Northen T."/>
            <person name="Drula E."/>
            <person name="Henrissat B."/>
            <person name="Hsieh H.M."/>
            <person name="Youens-Clark K."/>
            <person name="Lutzoni F."/>
            <person name="Miadlikowska J."/>
            <person name="Eastwood D.C."/>
            <person name="Hamelin R.C."/>
            <person name="Grigoriev I.V."/>
            <person name="U'Ren J.M."/>
        </authorList>
    </citation>
    <scope>NUCLEOTIDE SEQUENCE [LARGE SCALE GENOMIC DNA]</scope>
    <source>
        <strain evidence="1 2">ER1909</strain>
    </source>
</reference>
<accession>A0ACC0D8D0</accession>
<dbReference type="EMBL" id="MU394298">
    <property type="protein sequence ID" value="KAI6088980.1"/>
    <property type="molecule type" value="Genomic_DNA"/>
</dbReference>
<comment type="caution">
    <text evidence="1">The sequence shown here is derived from an EMBL/GenBank/DDBJ whole genome shotgun (WGS) entry which is preliminary data.</text>
</comment>
<evidence type="ECO:0000313" key="2">
    <source>
        <dbReference type="Proteomes" id="UP001497680"/>
    </source>
</evidence>
<evidence type="ECO:0000313" key="1">
    <source>
        <dbReference type="EMBL" id="KAI6088980.1"/>
    </source>
</evidence>
<sequence>MASLLTAAVFVTAVQAMAFDGKPAEPTNAGIPSPTFQLPEITLPPSMKELAKRQEGQTVLIGPDNTCGYVDGRAGAVYSCNGADITCALVTASSYGAVACCDGQDCGIRVACIDYREFVLSSACDVGCIQDTYTVKCTNTAAPYCGTVTFFDGIEDYYCDELSYSTPQQLYTTYDGEDDGRTFTPVVLTLDDDSSTASTQSNPSPTTKTSSSDDDDDSSTTTSGAAVATVTASSDNNKSGSKSSSTNIGAIVGGVVGGVAVLALLGVGLFFLIRHNKKKKAAAAAASNQPVSQNPQGGMPPVAGGYGQQQQPPYDPNNPHYSQQYGSPPQQGYYSDPSKPGGFTSVAPTLVPDRNNSTSPVSQFTDGRQSYQPTSPTSTVNSNWQQNQQGVAGGYPSPPPQQQPNVPPTVHEAGGNVVGERDYNGNHHGQLHELG</sequence>
<organism evidence="1 2">
    <name type="scientific">Hypoxylon rubiginosum</name>
    <dbReference type="NCBI Taxonomy" id="110542"/>
    <lineage>
        <taxon>Eukaryota</taxon>
        <taxon>Fungi</taxon>
        <taxon>Dikarya</taxon>
        <taxon>Ascomycota</taxon>
        <taxon>Pezizomycotina</taxon>
        <taxon>Sordariomycetes</taxon>
        <taxon>Xylariomycetidae</taxon>
        <taxon>Xylariales</taxon>
        <taxon>Hypoxylaceae</taxon>
        <taxon>Hypoxylon</taxon>
    </lineage>
</organism>
<keyword evidence="2" id="KW-1185">Reference proteome</keyword>
<proteinExistence type="predicted"/>
<protein>
    <submittedName>
        <fullName evidence="1">Uncharacterized protein</fullName>
    </submittedName>
</protein>